<evidence type="ECO:0000313" key="1">
    <source>
        <dbReference type="EMBL" id="PYE61122.1"/>
    </source>
</evidence>
<proteinExistence type="predicted"/>
<accession>A0ABX5PTK4</accession>
<evidence type="ECO:0008006" key="3">
    <source>
        <dbReference type="Google" id="ProtNLM"/>
    </source>
</evidence>
<organism evidence="1 2">
    <name type="scientific">Shewanella chilikensis</name>
    <dbReference type="NCBI Taxonomy" id="558541"/>
    <lineage>
        <taxon>Bacteria</taxon>
        <taxon>Pseudomonadati</taxon>
        <taxon>Pseudomonadota</taxon>
        <taxon>Gammaproteobacteria</taxon>
        <taxon>Alteromonadales</taxon>
        <taxon>Shewanellaceae</taxon>
        <taxon>Shewanella</taxon>
    </lineage>
</organism>
<gene>
    <name evidence="1" type="ORF">C8J23_101164</name>
</gene>
<dbReference type="EMBL" id="QJSY01000001">
    <property type="protein sequence ID" value="PYE61122.1"/>
    <property type="molecule type" value="Genomic_DNA"/>
</dbReference>
<keyword evidence="2" id="KW-1185">Reference proteome</keyword>
<sequence length="187" mass="21272">MASIRAEGFNAVARELQRIRNAQAPAIAAAVKEATRFGEELAVTEVFKRYGFRERSYVARHLSVSFNERTLQGRVSGRYRPSTLNRFIVRRNTRTSKGGGSAVPDGITIATIRNKPTWFRGAFTFIGRNGNELMVSRQKGDNRWRSLKGRKTLYGPSVAGSFGVIRDDIEPPIIRHLRERYRHHAKR</sequence>
<reference evidence="1 2" key="1">
    <citation type="submission" date="2018-06" db="EMBL/GenBank/DDBJ databases">
        <title>Genomic Encyclopedia of Type Strains, Phase III (KMG-III): the genomes of soil and plant-associated and newly described type strains.</title>
        <authorList>
            <person name="Whitman W."/>
        </authorList>
    </citation>
    <scope>NUCLEOTIDE SEQUENCE [LARGE SCALE GENOMIC DNA]</scope>
    <source>
        <strain evidence="1 2">JC5</strain>
    </source>
</reference>
<comment type="caution">
    <text evidence="1">The sequence shown here is derived from an EMBL/GenBank/DDBJ whole genome shotgun (WGS) entry which is preliminary data.</text>
</comment>
<dbReference type="RefSeq" id="WP_101054397.1">
    <property type="nucleotide sequence ID" value="NZ_BMXX01000017.1"/>
</dbReference>
<name>A0ABX5PTK4_9GAMM</name>
<evidence type="ECO:0000313" key="2">
    <source>
        <dbReference type="Proteomes" id="UP000247584"/>
    </source>
</evidence>
<dbReference type="Proteomes" id="UP000247584">
    <property type="component" value="Unassembled WGS sequence"/>
</dbReference>
<protein>
    <recommendedName>
        <fullName evidence="3">Phage morphogenesis protein</fullName>
    </recommendedName>
</protein>